<proteinExistence type="predicted"/>
<dbReference type="PROSITE" id="PS50112">
    <property type="entry name" value="PAS"/>
    <property type="match status" value="1"/>
</dbReference>
<feature type="domain" description="EAL" evidence="5">
    <location>
        <begin position="729"/>
        <end position="986"/>
    </location>
</feature>
<dbReference type="SMART" id="SM00086">
    <property type="entry name" value="PAC"/>
    <property type="match status" value="1"/>
</dbReference>
<dbReference type="InterPro" id="IPR001633">
    <property type="entry name" value="EAL_dom"/>
</dbReference>
<keyword evidence="2" id="KW-0812">Transmembrane</keyword>
<evidence type="ECO:0000259" key="3">
    <source>
        <dbReference type="PROSITE" id="PS50112"/>
    </source>
</evidence>
<evidence type="ECO:0000256" key="1">
    <source>
        <dbReference type="SAM" id="Coils"/>
    </source>
</evidence>
<keyword evidence="8" id="KW-1185">Reference proteome</keyword>
<dbReference type="InterPro" id="IPR000014">
    <property type="entry name" value="PAS"/>
</dbReference>
<dbReference type="Pfam" id="PF00563">
    <property type="entry name" value="EAL"/>
    <property type="match status" value="1"/>
</dbReference>
<dbReference type="SUPFAM" id="SSF141868">
    <property type="entry name" value="EAL domain-like"/>
    <property type="match status" value="1"/>
</dbReference>
<organism evidence="7 8">
    <name type="scientific">Clostridium folliculivorans</name>
    <dbReference type="NCBI Taxonomy" id="2886038"/>
    <lineage>
        <taxon>Bacteria</taxon>
        <taxon>Bacillati</taxon>
        <taxon>Bacillota</taxon>
        <taxon>Clostridia</taxon>
        <taxon>Eubacteriales</taxon>
        <taxon>Clostridiaceae</taxon>
        <taxon>Clostridium</taxon>
    </lineage>
</organism>
<evidence type="ECO:0000313" key="7">
    <source>
        <dbReference type="EMBL" id="GKU26333.1"/>
    </source>
</evidence>
<feature type="domain" description="PAS" evidence="3">
    <location>
        <begin position="430"/>
        <end position="501"/>
    </location>
</feature>
<evidence type="ECO:0000313" key="8">
    <source>
        <dbReference type="Proteomes" id="UP001057868"/>
    </source>
</evidence>
<feature type="domain" description="PAC" evidence="4">
    <location>
        <begin position="505"/>
        <end position="557"/>
    </location>
</feature>
<dbReference type="RefSeq" id="WP_261853244.1">
    <property type="nucleotide sequence ID" value="NZ_BQXY01000005.1"/>
</dbReference>
<dbReference type="EMBL" id="BQXY01000005">
    <property type="protein sequence ID" value="GKU26333.1"/>
    <property type="molecule type" value="Genomic_DNA"/>
</dbReference>
<dbReference type="Gene3D" id="3.40.50.2300">
    <property type="match status" value="2"/>
</dbReference>
<keyword evidence="1" id="KW-0175">Coiled coil</keyword>
<comment type="caution">
    <text evidence="7">The sequence shown here is derived from an EMBL/GenBank/DDBJ whole genome shotgun (WGS) entry which is preliminary data.</text>
</comment>
<dbReference type="Gene3D" id="3.30.450.20">
    <property type="entry name" value="PAS domain"/>
    <property type="match status" value="1"/>
</dbReference>
<keyword evidence="2" id="KW-1133">Transmembrane helix</keyword>
<dbReference type="CDD" id="cd01949">
    <property type="entry name" value="GGDEF"/>
    <property type="match status" value="1"/>
</dbReference>
<dbReference type="CDD" id="cd01948">
    <property type="entry name" value="EAL"/>
    <property type="match status" value="1"/>
</dbReference>
<dbReference type="PROSITE" id="PS50883">
    <property type="entry name" value="EAL"/>
    <property type="match status" value="1"/>
</dbReference>
<dbReference type="PROSITE" id="PS50887">
    <property type="entry name" value="GGDEF"/>
    <property type="match status" value="1"/>
</dbReference>
<dbReference type="PANTHER" id="PTHR44757:SF2">
    <property type="entry name" value="BIOFILM ARCHITECTURE MAINTENANCE PROTEIN MBAA"/>
    <property type="match status" value="1"/>
</dbReference>
<dbReference type="InterPro" id="IPR035965">
    <property type="entry name" value="PAS-like_dom_sf"/>
</dbReference>
<accession>A0A9W5Y4F5</accession>
<dbReference type="PROSITE" id="PS50113">
    <property type="entry name" value="PAC"/>
    <property type="match status" value="1"/>
</dbReference>
<evidence type="ECO:0000259" key="6">
    <source>
        <dbReference type="PROSITE" id="PS50887"/>
    </source>
</evidence>
<dbReference type="InterPro" id="IPR052155">
    <property type="entry name" value="Biofilm_reg_signaling"/>
</dbReference>
<dbReference type="NCBIfam" id="TIGR00229">
    <property type="entry name" value="sensory_box"/>
    <property type="match status" value="1"/>
</dbReference>
<dbReference type="InterPro" id="IPR035919">
    <property type="entry name" value="EAL_sf"/>
</dbReference>
<dbReference type="Gene3D" id="3.20.20.450">
    <property type="entry name" value="EAL domain"/>
    <property type="match status" value="1"/>
</dbReference>
<evidence type="ECO:0000256" key="2">
    <source>
        <dbReference type="SAM" id="Phobius"/>
    </source>
</evidence>
<name>A0A9W5Y4F5_9CLOT</name>
<reference evidence="7" key="1">
    <citation type="journal article" date="2023" name="Int. J. Syst. Evol. Microbiol.">
        <title>&lt;i&gt;Clostridium folliculivorans&lt;/i&gt; sp. nov., isolated from soil samples of an organic paddy in Japan.</title>
        <authorList>
            <person name="Tazawa J."/>
            <person name="Kobayashi H."/>
            <person name="Tanizawa Y."/>
            <person name="Uchino A."/>
            <person name="Tanaka F."/>
            <person name="Urashima Y."/>
            <person name="Miura S."/>
            <person name="Sakamoto M."/>
            <person name="Ohkuma M."/>
            <person name="Tohno M."/>
        </authorList>
    </citation>
    <scope>NUCLEOTIDE SEQUENCE</scope>
    <source>
        <strain evidence="7">D1-1</strain>
    </source>
</reference>
<dbReference type="Pfam" id="PF00990">
    <property type="entry name" value="GGDEF"/>
    <property type="match status" value="1"/>
</dbReference>
<dbReference type="PANTHER" id="PTHR44757">
    <property type="entry name" value="DIGUANYLATE CYCLASE DGCP"/>
    <property type="match status" value="1"/>
</dbReference>
<gene>
    <name evidence="7" type="ORF">CFOLD11_31600</name>
</gene>
<dbReference type="InterPro" id="IPR043128">
    <property type="entry name" value="Rev_trsase/Diguanyl_cyclase"/>
</dbReference>
<dbReference type="InterPro" id="IPR029787">
    <property type="entry name" value="Nucleotide_cyclase"/>
</dbReference>
<dbReference type="InterPro" id="IPR001610">
    <property type="entry name" value="PAC"/>
</dbReference>
<dbReference type="SMART" id="SM00091">
    <property type="entry name" value="PAS"/>
    <property type="match status" value="1"/>
</dbReference>
<dbReference type="SMART" id="SM00052">
    <property type="entry name" value="EAL"/>
    <property type="match status" value="1"/>
</dbReference>
<dbReference type="Gene3D" id="3.30.70.270">
    <property type="match status" value="1"/>
</dbReference>
<dbReference type="SUPFAM" id="SSF55073">
    <property type="entry name" value="Nucleotide cyclase"/>
    <property type="match status" value="1"/>
</dbReference>
<dbReference type="InterPro" id="IPR013655">
    <property type="entry name" value="PAS_fold_3"/>
</dbReference>
<dbReference type="InterPro" id="IPR000160">
    <property type="entry name" value="GGDEF_dom"/>
</dbReference>
<dbReference type="CDD" id="cd00130">
    <property type="entry name" value="PAS"/>
    <property type="match status" value="1"/>
</dbReference>
<dbReference type="NCBIfam" id="TIGR00254">
    <property type="entry name" value="GGDEF"/>
    <property type="match status" value="1"/>
</dbReference>
<dbReference type="Pfam" id="PF08447">
    <property type="entry name" value="PAS_3"/>
    <property type="match status" value="1"/>
</dbReference>
<protein>
    <submittedName>
        <fullName evidence="7">Diguanylate cyclase</fullName>
    </submittedName>
</protein>
<dbReference type="SMART" id="SM00267">
    <property type="entry name" value="GGDEF"/>
    <property type="match status" value="1"/>
</dbReference>
<feature type="coiled-coil region" evidence="1">
    <location>
        <begin position="385"/>
        <end position="430"/>
    </location>
</feature>
<feature type="transmembrane region" description="Helical" evidence="2">
    <location>
        <begin position="360"/>
        <end position="383"/>
    </location>
</feature>
<feature type="domain" description="GGDEF" evidence="6">
    <location>
        <begin position="587"/>
        <end position="720"/>
    </location>
</feature>
<keyword evidence="2" id="KW-0472">Membrane</keyword>
<dbReference type="Proteomes" id="UP001057868">
    <property type="component" value="Unassembled WGS sequence"/>
</dbReference>
<dbReference type="SUPFAM" id="SSF55785">
    <property type="entry name" value="PYP-like sensor domain (PAS domain)"/>
    <property type="match status" value="1"/>
</dbReference>
<feature type="transmembrane region" description="Helical" evidence="2">
    <location>
        <begin position="12"/>
        <end position="33"/>
    </location>
</feature>
<sequence length="987" mass="113534">MFYNKNFKKKKIFNIFITSFVSFMLVGFLIPFINPPVTNAEQQEKNILLINSYDSTYTWTIEQTEGILRKFKETEPKSKVYVEYIDWKNSPYKENLDKVEKLIKSRYQNKKIDLIMTTDDAALDFSVKNRQEIFGNIPIVFSGVFNEAAKRMTEGYSNVYGVFEDDDISGTVKSSIFIYPNTKKLYVVHDNTETGIASFKEVKEELNELNSKIDLQEINNLSVDNLEKNIPAIDKDSIVLVTTYARDNEGKTVQNEELTNFLSNKLSVPIFGIYKMDLNHGIIGGSLLSGEEHGASAAELAINIMNGVLPDKSLSDNKKAIVGIYDNNVMKKFNISKDQLPKDSVIVNEDFSFYKTYKHLVWGVISVILILTALVTILIINILRRKKAEDDLKKNNYELSELYEELAVSDEELRHQYIKLEENRDTIQKNEEMYKLVFETANDGLWEINLTTGERYFSDRWYEIFDLSREELKDMDEWFKILHPEDCFTARNLINDVSEGIRDTFSFDFRIRKKDGEYKWIHGIGKSMKDNYGRPFKIVGSHSDIHEKKLQEEQIKRLAFFDSLTGLPNRTEISRGFDELIKEDKERNIAVIFMDLDNFKNINDSFGHTIGDDLLIEVSKRIKSVTGDKGIVSRHGGDEFLIILPNAIDKEFINSYIDDLAKRLGNNISVNGVNVITSASFGAAIYPKDGHDFEELLKNADTAMYKSKEAGKRTFTFFERWMNDNILEMLIMENQLRLALNKDEFVLHFQPKISLKDSRIEGFEALIRWNSETLGFVSPFRFITLAEKTGIIIQIGKWVLEQSCEFITKIHNLGYKDINISLNVSVVQLLQDDFLNMVEGIIAKSSVDSKFINLEITESILMESIDKNITKLNKLKEKSIKISLDDFGKGYSSLTYLKDMPFDTLKIDKVFIDELCSEDANKTNESIVGVIIQLAHQMGLNVVAEGVETEEQYNYLVDNKCDIVQGYYISKPIPEEQALELLKKYNS</sequence>
<evidence type="ECO:0000259" key="5">
    <source>
        <dbReference type="PROSITE" id="PS50883"/>
    </source>
</evidence>
<dbReference type="InterPro" id="IPR000700">
    <property type="entry name" value="PAS-assoc_C"/>
</dbReference>
<dbReference type="AlphaFoldDB" id="A0A9W5Y4F5"/>
<evidence type="ECO:0000259" key="4">
    <source>
        <dbReference type="PROSITE" id="PS50113"/>
    </source>
</evidence>